<feature type="transmembrane region" description="Helical" evidence="14">
    <location>
        <begin position="6"/>
        <end position="24"/>
    </location>
</feature>
<gene>
    <name evidence="16" type="ORF">DYB37_004733</name>
</gene>
<comment type="catalytic activity">
    <reaction evidence="9">
        <text>D-xylose(out) = D-xylose(in)</text>
        <dbReference type="Rhea" id="RHEA:78427"/>
        <dbReference type="ChEBI" id="CHEBI:53455"/>
    </reaction>
    <physiologicalReaction direction="left-to-right" evidence="9">
        <dbReference type="Rhea" id="RHEA:78428"/>
    </physiologicalReaction>
</comment>
<evidence type="ECO:0000256" key="4">
    <source>
        <dbReference type="ARBA" id="ARBA00022692"/>
    </source>
</evidence>
<dbReference type="InterPro" id="IPR050814">
    <property type="entry name" value="Myo-inositol_Transporter"/>
</dbReference>
<sequence length="208" mass="21971">MVSTIGGFLFGYDTGVISGALLFLQQEFQLTPFESELVVSATVFGAIAGAVIGSSANELWGRRKVILSSALLFAFGALGMGLARSVQELVLGRLAVGVGLGLSSMTGPMPWTINAEIYPLSVRSTAISLSTAVNWISNLVVSLTFLSLIQATSTYATFWLYGAVATVGFVYLVYHLPETKGLTLEEIDGVFQVGGGVTYEPVATDRTL</sequence>
<dbReference type="EMBL" id="QUTH01007872">
    <property type="protein sequence ID" value="RHZ03773.1"/>
    <property type="molecule type" value="Genomic_DNA"/>
</dbReference>
<evidence type="ECO:0000256" key="1">
    <source>
        <dbReference type="ARBA" id="ARBA00004141"/>
    </source>
</evidence>
<evidence type="ECO:0000256" key="12">
    <source>
        <dbReference type="ARBA" id="ARBA00044710"/>
    </source>
</evidence>
<dbReference type="Proteomes" id="UP000285430">
    <property type="component" value="Unassembled WGS sequence"/>
</dbReference>
<comment type="subcellular location">
    <subcellularLocation>
        <location evidence="1">Membrane</location>
        <topology evidence="1">Multi-pass membrane protein</topology>
    </subcellularLocation>
</comment>
<feature type="transmembrane region" description="Helical" evidence="14">
    <location>
        <begin position="90"/>
        <end position="113"/>
    </location>
</feature>
<evidence type="ECO:0000256" key="8">
    <source>
        <dbReference type="ARBA" id="ARBA00044648"/>
    </source>
</evidence>
<dbReference type="Pfam" id="PF00083">
    <property type="entry name" value="Sugar_tr"/>
    <property type="match status" value="1"/>
</dbReference>
<evidence type="ECO:0000256" key="9">
    <source>
        <dbReference type="ARBA" id="ARBA00044656"/>
    </source>
</evidence>
<feature type="transmembrane region" description="Helical" evidence="14">
    <location>
        <begin position="125"/>
        <end position="146"/>
    </location>
</feature>
<keyword evidence="3" id="KW-0813">Transport</keyword>
<reference evidence="16 17" key="1">
    <citation type="submission" date="2018-08" db="EMBL/GenBank/DDBJ databases">
        <title>Aphanomyces genome sequencing and annotation.</title>
        <authorList>
            <person name="Minardi D."/>
            <person name="Oidtmann B."/>
            <person name="Van Der Giezen M."/>
            <person name="Studholme D.J."/>
        </authorList>
    </citation>
    <scope>NUCLEOTIDE SEQUENCE [LARGE SCALE GENOMIC DNA]</scope>
    <source>
        <strain evidence="16 17">Da</strain>
    </source>
</reference>
<comment type="catalytic activity">
    <reaction evidence="12">
        <text>D-fructose(out) = D-fructose(in)</text>
        <dbReference type="Rhea" id="RHEA:60372"/>
        <dbReference type="ChEBI" id="CHEBI:37721"/>
    </reaction>
    <physiologicalReaction direction="left-to-right" evidence="12">
        <dbReference type="Rhea" id="RHEA:60373"/>
    </physiologicalReaction>
</comment>
<dbReference type="InterPro" id="IPR003663">
    <property type="entry name" value="Sugar/inositol_transpt"/>
</dbReference>
<evidence type="ECO:0000256" key="11">
    <source>
        <dbReference type="ARBA" id="ARBA00044668"/>
    </source>
</evidence>
<keyword evidence="5 14" id="KW-1133">Transmembrane helix</keyword>
<evidence type="ECO:0000256" key="3">
    <source>
        <dbReference type="ARBA" id="ARBA00022448"/>
    </source>
</evidence>
<dbReference type="InterPro" id="IPR020846">
    <property type="entry name" value="MFS_dom"/>
</dbReference>
<dbReference type="PANTHER" id="PTHR48020">
    <property type="entry name" value="PROTON MYO-INOSITOL COTRANSPORTER"/>
    <property type="match status" value="1"/>
</dbReference>
<feature type="transmembrane region" description="Helical" evidence="14">
    <location>
        <begin position="65"/>
        <end position="83"/>
    </location>
</feature>
<comment type="catalytic activity">
    <reaction evidence="10">
        <text>D-mannose(out) = D-mannose(in)</text>
        <dbReference type="Rhea" id="RHEA:78391"/>
        <dbReference type="ChEBI" id="CHEBI:4208"/>
    </reaction>
    <physiologicalReaction direction="left-to-right" evidence="10">
        <dbReference type="Rhea" id="RHEA:78392"/>
    </physiologicalReaction>
</comment>
<protein>
    <recommendedName>
        <fullName evidence="13">Hexose transporter 1</fullName>
    </recommendedName>
</protein>
<dbReference type="GO" id="GO:0016020">
    <property type="term" value="C:membrane"/>
    <property type="evidence" value="ECO:0007669"/>
    <property type="project" value="UniProtKB-SubCell"/>
</dbReference>
<evidence type="ECO:0000256" key="14">
    <source>
        <dbReference type="SAM" id="Phobius"/>
    </source>
</evidence>
<accession>A0A418E207</accession>
<evidence type="ECO:0000256" key="10">
    <source>
        <dbReference type="ARBA" id="ARBA00044662"/>
    </source>
</evidence>
<dbReference type="PANTHER" id="PTHR48020:SF12">
    <property type="entry name" value="PROTON MYO-INOSITOL COTRANSPORTER"/>
    <property type="match status" value="1"/>
</dbReference>
<organism evidence="16 17">
    <name type="scientific">Aphanomyces astaci</name>
    <name type="common">Crayfish plague agent</name>
    <dbReference type="NCBI Taxonomy" id="112090"/>
    <lineage>
        <taxon>Eukaryota</taxon>
        <taxon>Sar</taxon>
        <taxon>Stramenopiles</taxon>
        <taxon>Oomycota</taxon>
        <taxon>Saprolegniomycetes</taxon>
        <taxon>Saprolegniales</taxon>
        <taxon>Verrucalvaceae</taxon>
        <taxon>Aphanomyces</taxon>
    </lineage>
</organism>
<dbReference type="VEuPathDB" id="FungiDB:H257_10115"/>
<dbReference type="AlphaFoldDB" id="A0A418E207"/>
<name>A0A418E207_APHAT</name>
<feature type="transmembrane region" description="Helical" evidence="14">
    <location>
        <begin position="158"/>
        <end position="176"/>
    </location>
</feature>
<evidence type="ECO:0000256" key="7">
    <source>
        <dbReference type="ARBA" id="ARBA00044637"/>
    </source>
</evidence>
<evidence type="ECO:0000256" key="6">
    <source>
        <dbReference type="ARBA" id="ARBA00023136"/>
    </source>
</evidence>
<dbReference type="InterPro" id="IPR036259">
    <property type="entry name" value="MFS_trans_sf"/>
</dbReference>
<dbReference type="Gene3D" id="1.20.1250.20">
    <property type="entry name" value="MFS general substrate transporter like domains"/>
    <property type="match status" value="2"/>
</dbReference>
<comment type="catalytic activity">
    <reaction evidence="11">
        <text>D-glucosamine(out) = D-glucosamine(in)</text>
        <dbReference type="Rhea" id="RHEA:78423"/>
        <dbReference type="ChEBI" id="CHEBI:58723"/>
    </reaction>
    <physiologicalReaction direction="left-to-right" evidence="11">
        <dbReference type="Rhea" id="RHEA:78424"/>
    </physiologicalReaction>
</comment>
<evidence type="ECO:0000256" key="5">
    <source>
        <dbReference type="ARBA" id="ARBA00022989"/>
    </source>
</evidence>
<evidence type="ECO:0000313" key="17">
    <source>
        <dbReference type="Proteomes" id="UP000285430"/>
    </source>
</evidence>
<comment type="caution">
    <text evidence="16">The sequence shown here is derived from an EMBL/GenBank/DDBJ whole genome shotgun (WGS) entry which is preliminary data.</text>
</comment>
<dbReference type="SUPFAM" id="SSF103473">
    <property type="entry name" value="MFS general substrate transporter"/>
    <property type="match status" value="2"/>
</dbReference>
<evidence type="ECO:0000256" key="2">
    <source>
        <dbReference type="ARBA" id="ARBA00011738"/>
    </source>
</evidence>
<evidence type="ECO:0000259" key="15">
    <source>
        <dbReference type="PROSITE" id="PS50850"/>
    </source>
</evidence>
<dbReference type="PRINTS" id="PR00171">
    <property type="entry name" value="SUGRTRNSPORT"/>
</dbReference>
<keyword evidence="4 14" id="KW-0812">Transmembrane</keyword>
<dbReference type="InterPro" id="IPR005828">
    <property type="entry name" value="MFS_sugar_transport-like"/>
</dbReference>
<proteinExistence type="predicted"/>
<feature type="domain" description="Major facilitator superfamily (MFS) profile" evidence="15">
    <location>
        <begin position="1"/>
        <end position="208"/>
    </location>
</feature>
<dbReference type="GO" id="GO:0022857">
    <property type="term" value="F:transmembrane transporter activity"/>
    <property type="evidence" value="ECO:0007669"/>
    <property type="project" value="InterPro"/>
</dbReference>
<evidence type="ECO:0000256" key="13">
    <source>
        <dbReference type="ARBA" id="ARBA00044780"/>
    </source>
</evidence>
<evidence type="ECO:0000313" key="16">
    <source>
        <dbReference type="EMBL" id="RHZ03773.1"/>
    </source>
</evidence>
<comment type="catalytic activity">
    <reaction evidence="8">
        <text>D-glucose(out) = D-glucose(in)</text>
        <dbReference type="Rhea" id="RHEA:60376"/>
        <dbReference type="ChEBI" id="CHEBI:4167"/>
    </reaction>
    <physiologicalReaction direction="left-to-right" evidence="8">
        <dbReference type="Rhea" id="RHEA:60377"/>
    </physiologicalReaction>
</comment>
<comment type="subunit">
    <text evidence="2">Homodimer.</text>
</comment>
<feature type="transmembrane region" description="Helical" evidence="14">
    <location>
        <begin position="36"/>
        <end position="53"/>
    </location>
</feature>
<dbReference type="PROSITE" id="PS50850">
    <property type="entry name" value="MFS"/>
    <property type="match status" value="1"/>
</dbReference>
<comment type="catalytic activity">
    <reaction evidence="7">
        <text>D-galactose(in) = D-galactose(out)</text>
        <dbReference type="Rhea" id="RHEA:34915"/>
        <dbReference type="ChEBI" id="CHEBI:4139"/>
    </reaction>
    <physiologicalReaction direction="right-to-left" evidence="7">
        <dbReference type="Rhea" id="RHEA:34917"/>
    </physiologicalReaction>
</comment>
<keyword evidence="6 14" id="KW-0472">Membrane</keyword>